<gene>
    <name evidence="3" type="primary">yhgF_6</name>
    <name evidence="3" type="ORF">NCTC11872_01102</name>
</gene>
<evidence type="ECO:0000313" key="3">
    <source>
        <dbReference type="EMBL" id="SPX41493.1"/>
    </source>
</evidence>
<evidence type="ECO:0000259" key="2">
    <source>
        <dbReference type="PROSITE" id="PS50126"/>
    </source>
</evidence>
<dbReference type="InterPro" id="IPR003029">
    <property type="entry name" value="S1_domain"/>
</dbReference>
<feature type="region of interest" description="Disordered" evidence="1">
    <location>
        <begin position="37"/>
        <end position="72"/>
    </location>
</feature>
<dbReference type="Pfam" id="PF00575">
    <property type="entry name" value="S1"/>
    <property type="match status" value="1"/>
</dbReference>
<dbReference type="SUPFAM" id="SSF50249">
    <property type="entry name" value="Nucleic acid-binding proteins"/>
    <property type="match status" value="1"/>
</dbReference>
<sequence>MEDPHQVVKTGNIVKVKVLEVDVPRKRIALTMRLDESAVKNDSKSDRTLSARPRGNMQREARNSKGNNVMGNAFADALKNWKK</sequence>
<dbReference type="AlphaFoldDB" id="A0A2X1PWN0"/>
<accession>A0A2X1PWN0</accession>
<dbReference type="InterPro" id="IPR012340">
    <property type="entry name" value="NA-bd_OB-fold"/>
</dbReference>
<feature type="compositionally biased region" description="Basic and acidic residues" evidence="1">
    <location>
        <begin position="37"/>
        <end position="49"/>
    </location>
</feature>
<organism evidence="3 4">
    <name type="scientific">Haemophilus influenzae</name>
    <dbReference type="NCBI Taxonomy" id="727"/>
    <lineage>
        <taxon>Bacteria</taxon>
        <taxon>Pseudomonadati</taxon>
        <taxon>Pseudomonadota</taxon>
        <taxon>Gammaproteobacteria</taxon>
        <taxon>Pasteurellales</taxon>
        <taxon>Pasteurellaceae</taxon>
        <taxon>Haemophilus</taxon>
    </lineage>
</organism>
<proteinExistence type="predicted"/>
<dbReference type="Proteomes" id="UP000249936">
    <property type="component" value="Unassembled WGS sequence"/>
</dbReference>
<evidence type="ECO:0000313" key="4">
    <source>
        <dbReference type="Proteomes" id="UP000249936"/>
    </source>
</evidence>
<evidence type="ECO:0000256" key="1">
    <source>
        <dbReference type="SAM" id="MobiDB-lite"/>
    </source>
</evidence>
<dbReference type="PROSITE" id="PS50126">
    <property type="entry name" value="S1"/>
    <property type="match status" value="1"/>
</dbReference>
<dbReference type="GO" id="GO:0003676">
    <property type="term" value="F:nucleic acid binding"/>
    <property type="evidence" value="ECO:0007669"/>
    <property type="project" value="InterPro"/>
</dbReference>
<protein>
    <submittedName>
        <fullName evidence="3">Transcriptional accessory protein</fullName>
    </submittedName>
</protein>
<feature type="domain" description="S1 motif" evidence="2">
    <location>
        <begin position="1"/>
        <end position="33"/>
    </location>
</feature>
<dbReference type="Gene3D" id="2.40.50.140">
    <property type="entry name" value="Nucleic acid-binding proteins"/>
    <property type="match status" value="1"/>
</dbReference>
<dbReference type="EMBL" id="UASK01000005">
    <property type="protein sequence ID" value="SPX41493.1"/>
    <property type="molecule type" value="Genomic_DNA"/>
</dbReference>
<reference evidence="3 4" key="1">
    <citation type="submission" date="2018-06" db="EMBL/GenBank/DDBJ databases">
        <authorList>
            <consortium name="Pathogen Informatics"/>
            <person name="Doyle S."/>
        </authorList>
    </citation>
    <scope>NUCLEOTIDE SEQUENCE [LARGE SCALE GENOMIC DNA]</scope>
    <source>
        <strain evidence="3 4">NCTC11872</strain>
    </source>
</reference>
<name>A0A2X1PWN0_HAEIF</name>